<evidence type="ECO:0008006" key="5">
    <source>
        <dbReference type="Google" id="ProtNLM"/>
    </source>
</evidence>
<reference evidence="3 4" key="1">
    <citation type="journal article" date="2013" name="Genome Announc.">
        <title>Genome Sequence of Plesiomonas shigelloides Strain 302-73 (Serotype O1).</title>
        <authorList>
            <person name="Pique N."/>
            <person name="Aquilini E."/>
            <person name="Alioto T."/>
            <person name="Minana-Galbis D."/>
            <person name="Tomas J.M."/>
        </authorList>
    </citation>
    <scope>NUCLEOTIDE SEQUENCE [LARGE SCALE GENOMIC DNA]</scope>
    <source>
        <strain evidence="3 4">302-73</strain>
    </source>
</reference>
<comment type="subcellular location">
    <subcellularLocation>
        <location evidence="1">Membrane</location>
        <topology evidence="1">Single-pass membrane protein</topology>
    </subcellularLocation>
</comment>
<proteinExistence type="predicted"/>
<dbReference type="OrthoDB" id="6121517at2"/>
<sequence length="132" mass="14885">MIINRGFGLIEVLVAVLVLGISSVALVQYQRQQVRAYEEVDLSKRAVRIANNELEIIASKMKSSPSLLACPAQQIVKELDTDFVINCERIEINGAGRYTVSVNYSYRGEEQRLRYQKLSRLMIAQMGSGVYQ</sequence>
<evidence type="ECO:0000256" key="1">
    <source>
        <dbReference type="ARBA" id="ARBA00004167"/>
    </source>
</evidence>
<keyword evidence="2" id="KW-1133">Transmembrane helix</keyword>
<dbReference type="Proteomes" id="UP000014012">
    <property type="component" value="Unassembled WGS sequence"/>
</dbReference>
<feature type="transmembrane region" description="Helical" evidence="2">
    <location>
        <begin position="6"/>
        <end position="27"/>
    </location>
</feature>
<dbReference type="HOGENOM" id="CLU_1915131_0_0_6"/>
<name>R8AN95_PLESH</name>
<dbReference type="RefSeq" id="WP_010864442.1">
    <property type="nucleotide sequence ID" value="NZ_KB944511.1"/>
</dbReference>
<protein>
    <recommendedName>
        <fullName evidence="5">Prepilin peptidase dependent protein C</fullName>
    </recommendedName>
</protein>
<dbReference type="GO" id="GO:0016020">
    <property type="term" value="C:membrane"/>
    <property type="evidence" value="ECO:0007669"/>
    <property type="project" value="UniProtKB-SubCell"/>
</dbReference>
<dbReference type="Pfam" id="PF07963">
    <property type="entry name" value="N_methyl"/>
    <property type="match status" value="1"/>
</dbReference>
<comment type="caution">
    <text evidence="3">The sequence shown here is derived from an EMBL/GenBank/DDBJ whole genome shotgun (WGS) entry which is preliminary data.</text>
</comment>
<evidence type="ECO:0000256" key="2">
    <source>
        <dbReference type="SAM" id="Phobius"/>
    </source>
</evidence>
<keyword evidence="4" id="KW-1185">Reference proteome</keyword>
<accession>R8AN95</accession>
<dbReference type="AlphaFoldDB" id="R8AN95"/>
<evidence type="ECO:0000313" key="3">
    <source>
        <dbReference type="EMBL" id="EON87785.1"/>
    </source>
</evidence>
<keyword evidence="2" id="KW-0472">Membrane</keyword>
<dbReference type="NCBIfam" id="TIGR02532">
    <property type="entry name" value="IV_pilin_GFxxxE"/>
    <property type="match status" value="1"/>
</dbReference>
<dbReference type="EMBL" id="AQQO01000358">
    <property type="protein sequence ID" value="EON87785.1"/>
    <property type="molecule type" value="Genomic_DNA"/>
</dbReference>
<keyword evidence="2" id="KW-0812">Transmembrane</keyword>
<gene>
    <name evidence="3" type="ORF">PLESHI_14206</name>
</gene>
<dbReference type="InterPro" id="IPR012902">
    <property type="entry name" value="N_methyl_site"/>
</dbReference>
<evidence type="ECO:0000313" key="4">
    <source>
        <dbReference type="Proteomes" id="UP000014012"/>
    </source>
</evidence>
<organism evidence="3 4">
    <name type="scientific">Plesiomonas shigelloides 302-73</name>
    <dbReference type="NCBI Taxonomy" id="1315976"/>
    <lineage>
        <taxon>Bacteria</taxon>
        <taxon>Pseudomonadati</taxon>
        <taxon>Pseudomonadota</taxon>
        <taxon>Gammaproteobacteria</taxon>
        <taxon>Enterobacterales</taxon>
        <taxon>Enterobacteriaceae</taxon>
        <taxon>Plesiomonas</taxon>
    </lineage>
</organism>